<keyword evidence="3" id="KW-1185">Reference proteome</keyword>
<organism evidence="2 3">
    <name type="scientific">Brevundimonas viscosa</name>
    <dbReference type="NCBI Taxonomy" id="871741"/>
    <lineage>
        <taxon>Bacteria</taxon>
        <taxon>Pseudomonadati</taxon>
        <taxon>Pseudomonadota</taxon>
        <taxon>Alphaproteobacteria</taxon>
        <taxon>Caulobacterales</taxon>
        <taxon>Caulobacteraceae</taxon>
        <taxon>Brevundimonas</taxon>
    </lineage>
</organism>
<dbReference type="Proteomes" id="UP000198788">
    <property type="component" value="Unassembled WGS sequence"/>
</dbReference>
<dbReference type="InterPro" id="IPR045526">
    <property type="entry name" value="DUF6471"/>
</dbReference>
<accession>A0A1I6PBG5</accession>
<proteinExistence type="predicted"/>
<dbReference type="RefSeq" id="WP_177221784.1">
    <property type="nucleotide sequence ID" value="NZ_FOZV01000001.1"/>
</dbReference>
<evidence type="ECO:0000313" key="2">
    <source>
        <dbReference type="EMBL" id="SFS37509.1"/>
    </source>
</evidence>
<dbReference type="AlphaFoldDB" id="A0A1I6PBG5"/>
<dbReference type="EMBL" id="FOZV01000001">
    <property type="protein sequence ID" value="SFS37509.1"/>
    <property type="molecule type" value="Genomic_DNA"/>
</dbReference>
<dbReference type="STRING" id="871741.SAMN05192570_1007"/>
<evidence type="ECO:0000313" key="3">
    <source>
        <dbReference type="Proteomes" id="UP000198788"/>
    </source>
</evidence>
<sequence length="122" mass="13764">MAKRAGTPADVDDPENAWREKARTLLRVEQRRQNLTYADIAERMQAIGIEETEVSVRNKISRGTFPATFMLQFMHVLGVNLIPFKPQLTGEFTLPPELLENLPQVRMTPEMVAALVGASKKE</sequence>
<name>A0A1I6PBG5_9CAUL</name>
<gene>
    <name evidence="2" type="ORF">SAMN05192570_1007</name>
</gene>
<feature type="domain" description="DUF6471" evidence="1">
    <location>
        <begin position="18"/>
        <end position="80"/>
    </location>
</feature>
<evidence type="ECO:0000259" key="1">
    <source>
        <dbReference type="Pfam" id="PF20075"/>
    </source>
</evidence>
<protein>
    <recommendedName>
        <fullName evidence="1">DUF6471 domain-containing protein</fullName>
    </recommendedName>
</protein>
<reference evidence="3" key="1">
    <citation type="submission" date="2016-10" db="EMBL/GenBank/DDBJ databases">
        <authorList>
            <person name="Varghese N."/>
            <person name="Submissions S."/>
        </authorList>
    </citation>
    <scope>NUCLEOTIDE SEQUENCE [LARGE SCALE GENOMIC DNA]</scope>
    <source>
        <strain evidence="3">CGMCC 1.10683</strain>
    </source>
</reference>
<dbReference type="Pfam" id="PF20075">
    <property type="entry name" value="DUF6471"/>
    <property type="match status" value="1"/>
</dbReference>